<protein>
    <submittedName>
        <fullName evidence="2">Nuclear transport factor 2 family protein</fullName>
    </submittedName>
</protein>
<evidence type="ECO:0000313" key="3">
    <source>
        <dbReference type="Proteomes" id="UP000291088"/>
    </source>
</evidence>
<keyword evidence="3" id="KW-1185">Reference proteome</keyword>
<dbReference type="Gene3D" id="3.10.450.50">
    <property type="match status" value="1"/>
</dbReference>
<dbReference type="InterPro" id="IPR032710">
    <property type="entry name" value="NTF2-like_dom_sf"/>
</dbReference>
<sequence length="127" mass="14106">MTHGSFTDPESRATEALLQRFNQVFLSHDPAPLQDLVADDCVIENTQPAPDGSRHVGKAACLDLWTKIATMPDAYFEPESIIARGDRGEIRWRLIWGPDVTDSVRGVNLMRVRDGLIVEAQGYVKGN</sequence>
<organism evidence="2 3">
    <name type="scientific">Ciceribacter ferrooxidans</name>
    <dbReference type="NCBI Taxonomy" id="2509717"/>
    <lineage>
        <taxon>Bacteria</taxon>
        <taxon>Pseudomonadati</taxon>
        <taxon>Pseudomonadota</taxon>
        <taxon>Alphaproteobacteria</taxon>
        <taxon>Hyphomicrobiales</taxon>
        <taxon>Rhizobiaceae</taxon>
        <taxon>Ciceribacter</taxon>
    </lineage>
</organism>
<dbReference type="RefSeq" id="WP_129330917.1">
    <property type="nucleotide sequence ID" value="NZ_SDVB01000170.1"/>
</dbReference>
<reference evidence="2 3" key="1">
    <citation type="submission" date="2019-01" db="EMBL/GenBank/DDBJ databases">
        <authorList>
            <person name="Deng T."/>
        </authorList>
    </citation>
    <scope>NUCLEOTIDE SEQUENCE [LARGE SCALE GENOMIC DNA]</scope>
    <source>
        <strain evidence="2 3">F8825</strain>
    </source>
</reference>
<dbReference type="InterPro" id="IPR037401">
    <property type="entry name" value="SnoaL-like"/>
</dbReference>
<dbReference type="AlphaFoldDB" id="A0A4Q2TDD8"/>
<comment type="caution">
    <text evidence="2">The sequence shown here is derived from an EMBL/GenBank/DDBJ whole genome shotgun (WGS) entry which is preliminary data.</text>
</comment>
<dbReference type="OrthoDB" id="5185819at2"/>
<proteinExistence type="predicted"/>
<dbReference type="Proteomes" id="UP000291088">
    <property type="component" value="Unassembled WGS sequence"/>
</dbReference>
<feature type="domain" description="SnoaL-like" evidence="1">
    <location>
        <begin position="19"/>
        <end position="119"/>
    </location>
</feature>
<name>A0A4Q2TDD8_9HYPH</name>
<gene>
    <name evidence="2" type="ORF">EUU22_04735</name>
</gene>
<dbReference type="EMBL" id="SDVB01000170">
    <property type="protein sequence ID" value="RYC17303.1"/>
    <property type="molecule type" value="Genomic_DNA"/>
</dbReference>
<accession>A0A4Q2TDD8</accession>
<evidence type="ECO:0000259" key="1">
    <source>
        <dbReference type="Pfam" id="PF12680"/>
    </source>
</evidence>
<dbReference type="Pfam" id="PF12680">
    <property type="entry name" value="SnoaL_2"/>
    <property type="match status" value="1"/>
</dbReference>
<evidence type="ECO:0000313" key="2">
    <source>
        <dbReference type="EMBL" id="RYC17303.1"/>
    </source>
</evidence>
<dbReference type="SUPFAM" id="SSF54427">
    <property type="entry name" value="NTF2-like"/>
    <property type="match status" value="1"/>
</dbReference>